<dbReference type="Gene3D" id="1.10.10.10">
    <property type="entry name" value="Winged helix-like DNA-binding domain superfamily/Winged helix DNA-binding domain"/>
    <property type="match status" value="1"/>
</dbReference>
<keyword evidence="1" id="KW-0805">Transcription regulation</keyword>
<reference evidence="6" key="1">
    <citation type="submission" date="2016-10" db="EMBL/GenBank/DDBJ databases">
        <authorList>
            <person name="Varghese N."/>
            <person name="Submissions S."/>
        </authorList>
    </citation>
    <scope>NUCLEOTIDE SEQUENCE [LARGE SCALE GENOMIC DNA]</scope>
    <source>
        <strain evidence="6">DSM 43163</strain>
    </source>
</reference>
<evidence type="ECO:0000256" key="3">
    <source>
        <dbReference type="SAM" id="MobiDB-lite"/>
    </source>
</evidence>
<dbReference type="AlphaFoldDB" id="A0A1H6E5Y1"/>
<dbReference type="InterPro" id="IPR003018">
    <property type="entry name" value="GAF"/>
</dbReference>
<evidence type="ECO:0000259" key="4">
    <source>
        <dbReference type="PROSITE" id="PS50921"/>
    </source>
</evidence>
<organism evidence="5 6">
    <name type="scientific">Thermomonospora echinospora</name>
    <dbReference type="NCBI Taxonomy" id="1992"/>
    <lineage>
        <taxon>Bacteria</taxon>
        <taxon>Bacillati</taxon>
        <taxon>Actinomycetota</taxon>
        <taxon>Actinomycetes</taxon>
        <taxon>Streptosporangiales</taxon>
        <taxon>Thermomonosporaceae</taxon>
        <taxon>Thermomonospora</taxon>
    </lineage>
</organism>
<evidence type="ECO:0000313" key="5">
    <source>
        <dbReference type="EMBL" id="SEG93120.1"/>
    </source>
</evidence>
<dbReference type="Proteomes" id="UP000236723">
    <property type="component" value="Unassembled WGS sequence"/>
</dbReference>
<evidence type="ECO:0000256" key="2">
    <source>
        <dbReference type="ARBA" id="ARBA00023163"/>
    </source>
</evidence>
<feature type="domain" description="ANTAR" evidence="4">
    <location>
        <begin position="203"/>
        <end position="264"/>
    </location>
</feature>
<feature type="region of interest" description="Disordered" evidence="3">
    <location>
        <begin position="1"/>
        <end position="28"/>
    </location>
</feature>
<dbReference type="Pfam" id="PF03861">
    <property type="entry name" value="ANTAR"/>
    <property type="match status" value="1"/>
</dbReference>
<dbReference type="EMBL" id="FNVO01000037">
    <property type="protein sequence ID" value="SEG93120.1"/>
    <property type="molecule type" value="Genomic_DNA"/>
</dbReference>
<protein>
    <submittedName>
        <fullName evidence="5">ANTAR domain-containing protein</fullName>
    </submittedName>
</protein>
<feature type="compositionally biased region" description="Basic residues" evidence="3">
    <location>
        <begin position="1"/>
        <end position="11"/>
    </location>
</feature>
<keyword evidence="6" id="KW-1185">Reference proteome</keyword>
<dbReference type="Gene3D" id="3.30.450.40">
    <property type="match status" value="1"/>
</dbReference>
<dbReference type="SMART" id="SM01012">
    <property type="entry name" value="ANTAR"/>
    <property type="match status" value="1"/>
</dbReference>
<dbReference type="PROSITE" id="PS50921">
    <property type="entry name" value="ANTAR"/>
    <property type="match status" value="1"/>
</dbReference>
<dbReference type="SUPFAM" id="SSF55781">
    <property type="entry name" value="GAF domain-like"/>
    <property type="match status" value="1"/>
</dbReference>
<keyword evidence="2" id="KW-0804">Transcription</keyword>
<dbReference type="Pfam" id="PF13185">
    <property type="entry name" value="GAF_2"/>
    <property type="match status" value="1"/>
</dbReference>
<sequence>MTQPDRRHRTGRAGLPARPDWDDGPAVDTVGPMATSDTVITDELAIEIARLGLVRESSDVATLHRVTQLAARAVTGCAGATSLRWSTGGAPEPLTVASSHPDLAELVDLQLARGEGPIFDAVRSRRPVSCDDALAETRWPGHVAAMLRRGVRCFTTTVHEYDQVLITLTVYGVVPGALDPRQQALASLLLAQGGAAVSNTHQFDDVHRTAVQLQQAVEARAVVDQAKGILMHALGCDAERAFAELRRISQTRHVKLTAIAQRIVSGQGLPDDPPPGRDEAERA</sequence>
<evidence type="ECO:0000313" key="6">
    <source>
        <dbReference type="Proteomes" id="UP000236723"/>
    </source>
</evidence>
<dbReference type="GO" id="GO:0003723">
    <property type="term" value="F:RNA binding"/>
    <property type="evidence" value="ECO:0007669"/>
    <property type="project" value="InterPro"/>
</dbReference>
<proteinExistence type="predicted"/>
<name>A0A1H6E5Y1_9ACTN</name>
<dbReference type="InterPro" id="IPR005561">
    <property type="entry name" value="ANTAR"/>
</dbReference>
<evidence type="ECO:0000256" key="1">
    <source>
        <dbReference type="ARBA" id="ARBA00023015"/>
    </source>
</evidence>
<dbReference type="InterPro" id="IPR036388">
    <property type="entry name" value="WH-like_DNA-bd_sf"/>
</dbReference>
<accession>A0A1H6E5Y1</accession>
<gene>
    <name evidence="5" type="ORF">SAMN04489712_13718</name>
</gene>
<dbReference type="InterPro" id="IPR029016">
    <property type="entry name" value="GAF-like_dom_sf"/>
</dbReference>